<dbReference type="Pfam" id="PF13188">
    <property type="entry name" value="PAS_8"/>
    <property type="match status" value="1"/>
</dbReference>
<evidence type="ECO:0000256" key="3">
    <source>
        <dbReference type="ARBA" id="ARBA00022553"/>
    </source>
</evidence>
<dbReference type="PANTHER" id="PTHR43711">
    <property type="entry name" value="TWO-COMPONENT HISTIDINE KINASE"/>
    <property type="match status" value="1"/>
</dbReference>
<dbReference type="CDD" id="cd00075">
    <property type="entry name" value="HATPase"/>
    <property type="match status" value="1"/>
</dbReference>
<reference evidence="10 11" key="1">
    <citation type="submission" date="2017-02" db="EMBL/GenBank/DDBJ databases">
        <authorList>
            <person name="Peterson S.W."/>
        </authorList>
    </citation>
    <scope>NUCLEOTIDE SEQUENCE [LARGE SCALE GENOMIC DNA]</scope>
    <source>
        <strain evidence="10 11">DSM 18108</strain>
    </source>
</reference>
<evidence type="ECO:0000256" key="5">
    <source>
        <dbReference type="ARBA" id="ARBA00022777"/>
    </source>
</evidence>
<dbReference type="InterPro" id="IPR003594">
    <property type="entry name" value="HATPase_dom"/>
</dbReference>
<feature type="domain" description="PAC" evidence="9">
    <location>
        <begin position="219"/>
        <end position="270"/>
    </location>
</feature>
<dbReference type="RefSeq" id="WP_079470308.1">
    <property type="nucleotide sequence ID" value="NZ_FUZZ01000002.1"/>
</dbReference>
<dbReference type="FunFam" id="3.30.565.10:FF:000006">
    <property type="entry name" value="Sensor histidine kinase WalK"/>
    <property type="match status" value="1"/>
</dbReference>
<dbReference type="AlphaFoldDB" id="A0A1T5NXT4"/>
<evidence type="ECO:0000259" key="8">
    <source>
        <dbReference type="PROSITE" id="PS50112"/>
    </source>
</evidence>
<dbReference type="SUPFAM" id="SSF55785">
    <property type="entry name" value="PYP-like sensor domain (PAS domain)"/>
    <property type="match status" value="2"/>
</dbReference>
<keyword evidence="4" id="KW-0808">Transferase</keyword>
<feature type="domain" description="PAS" evidence="8">
    <location>
        <begin position="8"/>
        <end position="61"/>
    </location>
</feature>
<feature type="domain" description="PAS" evidence="8">
    <location>
        <begin position="126"/>
        <end position="201"/>
    </location>
</feature>
<dbReference type="InterPro" id="IPR003661">
    <property type="entry name" value="HisK_dim/P_dom"/>
</dbReference>
<evidence type="ECO:0000313" key="10">
    <source>
        <dbReference type="EMBL" id="SKD05103.1"/>
    </source>
</evidence>
<dbReference type="PROSITE" id="PS50113">
    <property type="entry name" value="PAC"/>
    <property type="match status" value="1"/>
</dbReference>
<name>A0A1T5NXT4_9BACT</name>
<dbReference type="InterPro" id="IPR004358">
    <property type="entry name" value="Sig_transdc_His_kin-like_C"/>
</dbReference>
<dbReference type="InterPro" id="IPR000700">
    <property type="entry name" value="PAS-assoc_C"/>
</dbReference>
<dbReference type="Gene3D" id="3.30.565.10">
    <property type="entry name" value="Histidine kinase-like ATPase, C-terminal domain"/>
    <property type="match status" value="1"/>
</dbReference>
<dbReference type="PANTHER" id="PTHR43711:SF26">
    <property type="entry name" value="SENSOR HISTIDINE KINASE RCSC"/>
    <property type="match status" value="1"/>
</dbReference>
<evidence type="ECO:0000313" key="11">
    <source>
        <dbReference type="Proteomes" id="UP000190166"/>
    </source>
</evidence>
<evidence type="ECO:0000259" key="7">
    <source>
        <dbReference type="PROSITE" id="PS50109"/>
    </source>
</evidence>
<dbReference type="InterPro" id="IPR001610">
    <property type="entry name" value="PAC"/>
</dbReference>
<dbReference type="Pfam" id="PF02518">
    <property type="entry name" value="HATPase_c"/>
    <property type="match status" value="1"/>
</dbReference>
<dbReference type="CDD" id="cd00082">
    <property type="entry name" value="HisKA"/>
    <property type="match status" value="1"/>
</dbReference>
<proteinExistence type="predicted"/>
<dbReference type="InterPro" id="IPR013767">
    <property type="entry name" value="PAS_fold"/>
</dbReference>
<dbReference type="InterPro" id="IPR000014">
    <property type="entry name" value="PAS"/>
</dbReference>
<dbReference type="PROSITE" id="PS50112">
    <property type="entry name" value="PAS"/>
    <property type="match status" value="2"/>
</dbReference>
<dbReference type="SMART" id="SM00091">
    <property type="entry name" value="PAS"/>
    <property type="match status" value="2"/>
</dbReference>
<keyword evidence="11" id="KW-1185">Reference proteome</keyword>
<dbReference type="Pfam" id="PF00989">
    <property type="entry name" value="PAS"/>
    <property type="match status" value="1"/>
</dbReference>
<dbReference type="SUPFAM" id="SSF47384">
    <property type="entry name" value="Homodimeric domain of signal transducing histidine kinase"/>
    <property type="match status" value="1"/>
</dbReference>
<dbReference type="SMART" id="SM00086">
    <property type="entry name" value="PAC"/>
    <property type="match status" value="1"/>
</dbReference>
<dbReference type="InterPro" id="IPR050736">
    <property type="entry name" value="Sensor_HK_Regulatory"/>
</dbReference>
<dbReference type="InterPro" id="IPR036890">
    <property type="entry name" value="HATPase_C_sf"/>
</dbReference>
<dbReference type="PROSITE" id="PS50109">
    <property type="entry name" value="HIS_KIN"/>
    <property type="match status" value="1"/>
</dbReference>
<dbReference type="GO" id="GO:0000155">
    <property type="term" value="F:phosphorelay sensor kinase activity"/>
    <property type="evidence" value="ECO:0007669"/>
    <property type="project" value="InterPro"/>
</dbReference>
<evidence type="ECO:0000256" key="1">
    <source>
        <dbReference type="ARBA" id="ARBA00000085"/>
    </source>
</evidence>
<dbReference type="Pfam" id="PF00512">
    <property type="entry name" value="HisKA"/>
    <property type="match status" value="1"/>
</dbReference>
<evidence type="ECO:0000256" key="6">
    <source>
        <dbReference type="ARBA" id="ARBA00023012"/>
    </source>
</evidence>
<dbReference type="STRING" id="393003.SAMN05660461_3011"/>
<dbReference type="CDD" id="cd00130">
    <property type="entry name" value="PAS"/>
    <property type="match status" value="1"/>
</dbReference>
<keyword evidence="3" id="KW-0597">Phosphoprotein</keyword>
<keyword evidence="6" id="KW-0902">Two-component regulatory system</keyword>
<evidence type="ECO:0000256" key="4">
    <source>
        <dbReference type="ARBA" id="ARBA00022679"/>
    </source>
</evidence>
<dbReference type="Proteomes" id="UP000190166">
    <property type="component" value="Unassembled WGS sequence"/>
</dbReference>
<comment type="catalytic activity">
    <reaction evidence="1">
        <text>ATP + protein L-histidine = ADP + protein N-phospho-L-histidine.</text>
        <dbReference type="EC" id="2.7.13.3"/>
    </reaction>
</comment>
<dbReference type="Gene3D" id="1.10.287.130">
    <property type="match status" value="1"/>
</dbReference>
<dbReference type="InterPro" id="IPR036097">
    <property type="entry name" value="HisK_dim/P_sf"/>
</dbReference>
<feature type="domain" description="Histidine kinase" evidence="7">
    <location>
        <begin position="288"/>
        <end position="503"/>
    </location>
</feature>
<organism evidence="10 11">
    <name type="scientific">Chitinophaga ginsengisegetis</name>
    <dbReference type="NCBI Taxonomy" id="393003"/>
    <lineage>
        <taxon>Bacteria</taxon>
        <taxon>Pseudomonadati</taxon>
        <taxon>Bacteroidota</taxon>
        <taxon>Chitinophagia</taxon>
        <taxon>Chitinophagales</taxon>
        <taxon>Chitinophagaceae</taxon>
        <taxon>Chitinophaga</taxon>
    </lineage>
</organism>
<sequence>MINTSQNNYIGFEVLFNHATISILVADNQHRIVMANPFLLHQFGYTKEEVTGQLVSLLLIHNGKEQYAVRKNTSQFPVEINQVNHSTPEGILTIIYITDTTDRRNAEMTLRELSQQRKEAVVKDGSLQRMNSFLNSLWTSTGAMIIVINTDGFIRWFNPAAERILGYKASEVVDVYTPLLLHDPEEVALRAEEFSQQLNQPVAPGMETLTIKARLNLYNEYEWQYIRKDGSRLPVSLTVSAIRDASDITGYIGIAIDLSRIKQAESELRTSLEKERELNELKSRFVSLASHEFRTPLSAILSSIYLVSKYEADDDLAKRSKHIQRIISAVNMLTDILNDFLSVGKIEEGKIQVRPGTFDAGKHISNILGEMDGLKKARQNIYYAHHGAAHACMDPTLLKHIVMNLVSNAIKFSPEGAIISIRSQCSDSTFQLSVKDKGIGISEEDRQHLFERFFRSQHVSNIQGTGLGLHIVAKYAELMNGTVSCNSAPEKGTEFIVTVPFPKTDAHGKNIAD</sequence>
<dbReference type="InterPro" id="IPR005467">
    <property type="entry name" value="His_kinase_dom"/>
</dbReference>
<keyword evidence="5" id="KW-0418">Kinase</keyword>
<evidence type="ECO:0000256" key="2">
    <source>
        <dbReference type="ARBA" id="ARBA00012438"/>
    </source>
</evidence>
<protein>
    <recommendedName>
        <fullName evidence="2">histidine kinase</fullName>
        <ecNumber evidence="2">2.7.13.3</ecNumber>
    </recommendedName>
</protein>
<dbReference type="EMBL" id="FUZZ01000002">
    <property type="protein sequence ID" value="SKD05103.1"/>
    <property type="molecule type" value="Genomic_DNA"/>
</dbReference>
<accession>A0A1T5NXT4</accession>
<dbReference type="InterPro" id="IPR035965">
    <property type="entry name" value="PAS-like_dom_sf"/>
</dbReference>
<evidence type="ECO:0000259" key="9">
    <source>
        <dbReference type="PROSITE" id="PS50113"/>
    </source>
</evidence>
<dbReference type="SUPFAM" id="SSF55874">
    <property type="entry name" value="ATPase domain of HSP90 chaperone/DNA topoisomerase II/histidine kinase"/>
    <property type="match status" value="1"/>
</dbReference>
<dbReference type="SMART" id="SM00388">
    <property type="entry name" value="HisKA"/>
    <property type="match status" value="1"/>
</dbReference>
<dbReference type="SMART" id="SM00387">
    <property type="entry name" value="HATPase_c"/>
    <property type="match status" value="1"/>
</dbReference>
<gene>
    <name evidence="10" type="ORF">SAMN05660461_3011</name>
</gene>
<dbReference type="NCBIfam" id="TIGR00229">
    <property type="entry name" value="sensory_box"/>
    <property type="match status" value="2"/>
</dbReference>
<dbReference type="EC" id="2.7.13.3" evidence="2"/>
<dbReference type="Gene3D" id="3.30.450.20">
    <property type="entry name" value="PAS domain"/>
    <property type="match status" value="2"/>
</dbReference>
<dbReference type="PRINTS" id="PR00344">
    <property type="entry name" value="BCTRLSENSOR"/>
</dbReference>